<gene>
    <name evidence="11" type="ORF">CBP51_14395</name>
</gene>
<evidence type="ECO:0000256" key="1">
    <source>
        <dbReference type="ARBA" id="ARBA00004651"/>
    </source>
</evidence>
<evidence type="ECO:0000256" key="7">
    <source>
        <dbReference type="ARBA" id="ARBA00023065"/>
    </source>
</evidence>
<dbReference type="PANTHER" id="PTHR32507">
    <property type="entry name" value="NA(+)/H(+) ANTIPORTER 1"/>
    <property type="match status" value="1"/>
</dbReference>
<evidence type="ECO:0000256" key="8">
    <source>
        <dbReference type="ARBA" id="ARBA00023136"/>
    </source>
</evidence>
<keyword evidence="7" id="KW-0406">Ion transport</keyword>
<evidence type="ECO:0000259" key="10">
    <source>
        <dbReference type="Pfam" id="PF00999"/>
    </source>
</evidence>
<dbReference type="GO" id="GO:0005886">
    <property type="term" value="C:plasma membrane"/>
    <property type="evidence" value="ECO:0007669"/>
    <property type="project" value="UniProtKB-SubCell"/>
</dbReference>
<reference evidence="12" key="1">
    <citation type="submission" date="2017-05" db="EMBL/GenBank/DDBJ databases">
        <authorList>
            <person name="Barney B.M."/>
        </authorList>
    </citation>
    <scope>NUCLEOTIDE SEQUENCE [LARGE SCALE GENOMIC DNA]</scope>
    <source>
        <strain evidence="12">PSBB022</strain>
    </source>
</reference>
<evidence type="ECO:0000256" key="6">
    <source>
        <dbReference type="ARBA" id="ARBA00022989"/>
    </source>
</evidence>
<proteinExistence type="predicted"/>
<feature type="transmembrane region" description="Helical" evidence="9">
    <location>
        <begin position="281"/>
        <end position="297"/>
    </location>
</feature>
<evidence type="ECO:0000256" key="4">
    <source>
        <dbReference type="ARBA" id="ARBA00022475"/>
    </source>
</evidence>
<feature type="transmembrane region" description="Helical" evidence="9">
    <location>
        <begin position="36"/>
        <end position="58"/>
    </location>
</feature>
<dbReference type="GO" id="GO:0015297">
    <property type="term" value="F:antiporter activity"/>
    <property type="evidence" value="ECO:0007669"/>
    <property type="project" value="UniProtKB-KW"/>
</dbReference>
<dbReference type="Gene3D" id="1.20.1530.20">
    <property type="match status" value="1"/>
</dbReference>
<evidence type="ECO:0000256" key="2">
    <source>
        <dbReference type="ARBA" id="ARBA00022448"/>
    </source>
</evidence>
<feature type="transmembrane region" description="Helical" evidence="9">
    <location>
        <begin position="118"/>
        <end position="139"/>
    </location>
</feature>
<organism evidence="11 12">
    <name type="scientific">Cellvibrio mixtus</name>
    <dbReference type="NCBI Taxonomy" id="39650"/>
    <lineage>
        <taxon>Bacteria</taxon>
        <taxon>Pseudomonadati</taxon>
        <taxon>Pseudomonadota</taxon>
        <taxon>Gammaproteobacteria</taxon>
        <taxon>Cellvibrionales</taxon>
        <taxon>Cellvibrionaceae</taxon>
        <taxon>Cellvibrio</taxon>
    </lineage>
</organism>
<keyword evidence="8 9" id="KW-0472">Membrane</keyword>
<dbReference type="RefSeq" id="WP_094985478.1">
    <property type="nucleotide sequence ID" value="NZ_NHNI01000002.1"/>
</dbReference>
<keyword evidence="3" id="KW-0050">Antiport</keyword>
<evidence type="ECO:0000256" key="5">
    <source>
        <dbReference type="ARBA" id="ARBA00022692"/>
    </source>
</evidence>
<feature type="transmembrane region" description="Helical" evidence="9">
    <location>
        <begin position="64"/>
        <end position="84"/>
    </location>
</feature>
<keyword evidence="12" id="KW-1185">Reference proteome</keyword>
<feature type="transmembrane region" description="Helical" evidence="9">
    <location>
        <begin position="351"/>
        <end position="369"/>
    </location>
</feature>
<dbReference type="EMBL" id="NHNI01000002">
    <property type="protein sequence ID" value="OZY84397.1"/>
    <property type="molecule type" value="Genomic_DNA"/>
</dbReference>
<feature type="transmembrane region" description="Helical" evidence="9">
    <location>
        <begin position="91"/>
        <end position="112"/>
    </location>
</feature>
<dbReference type="Proteomes" id="UP000216101">
    <property type="component" value="Unassembled WGS sequence"/>
</dbReference>
<keyword evidence="4" id="KW-1003">Cell membrane</keyword>
<evidence type="ECO:0000313" key="12">
    <source>
        <dbReference type="Proteomes" id="UP000216101"/>
    </source>
</evidence>
<keyword evidence="6 9" id="KW-1133">Transmembrane helix</keyword>
<feature type="transmembrane region" description="Helical" evidence="9">
    <location>
        <begin position="228"/>
        <end position="261"/>
    </location>
</feature>
<name>A0A266Q3E2_9GAMM</name>
<dbReference type="Pfam" id="PF00999">
    <property type="entry name" value="Na_H_Exchanger"/>
    <property type="match status" value="1"/>
</dbReference>
<dbReference type="AlphaFoldDB" id="A0A266Q3E2"/>
<feature type="transmembrane region" description="Helical" evidence="9">
    <location>
        <begin position="198"/>
        <end position="216"/>
    </location>
</feature>
<comment type="caution">
    <text evidence="11">The sequence shown here is derived from an EMBL/GenBank/DDBJ whole genome shotgun (WGS) entry which is preliminary data.</text>
</comment>
<keyword evidence="5 9" id="KW-0812">Transmembrane</keyword>
<feature type="transmembrane region" description="Helical" evidence="9">
    <location>
        <begin position="12"/>
        <end position="29"/>
    </location>
</feature>
<accession>A0A266Q3E2</accession>
<evidence type="ECO:0000313" key="11">
    <source>
        <dbReference type="EMBL" id="OZY84397.1"/>
    </source>
</evidence>
<sequence>MSSLEIAKLDLMYVGIIIFTGLLGGVIAKKIKVPDIVLFLLIGIGLGPTIGGILHVAADSTMNQLILTIGACYLLFEGGATLRFAVLKEIWITLAVIATVGVLITGAIMTYAGVWLGIPIGVALVLAALTASTDPATLVPIFKQVPIKDRVSQTVMSESALNDAMGAIATFAVVAYVMGTGEGFSLTHSLGELTYEAGMGLVLGAIVGYSAALLMAHGSMGIFREVTPFVIILAVITVYLLADEIGASGFMAVFTLGVMIGNKESFGLPLDEHEHEYLEDYVGNTALLMRMFIFILLGSQVNFHLLKEYLGVGLMLLFVFIFIARPVTVFLCAGPDRRAKWSWKELVFMSWTRETGVIPAALVGILAGMKVPGIDVVGAITFIFILGTILIQAPTTALLAGKLGLLKSQEKSE</sequence>
<protein>
    <submittedName>
        <fullName evidence="11">Pesticidal protein Cry5Ba</fullName>
    </submittedName>
</protein>
<feature type="transmembrane region" description="Helical" evidence="9">
    <location>
        <begin position="309"/>
        <end position="331"/>
    </location>
</feature>
<evidence type="ECO:0000256" key="9">
    <source>
        <dbReference type="SAM" id="Phobius"/>
    </source>
</evidence>
<dbReference type="GO" id="GO:1902600">
    <property type="term" value="P:proton transmembrane transport"/>
    <property type="evidence" value="ECO:0007669"/>
    <property type="project" value="InterPro"/>
</dbReference>
<feature type="transmembrane region" description="Helical" evidence="9">
    <location>
        <begin position="160"/>
        <end position="178"/>
    </location>
</feature>
<feature type="transmembrane region" description="Helical" evidence="9">
    <location>
        <begin position="376"/>
        <end position="400"/>
    </location>
</feature>
<dbReference type="InterPro" id="IPR038770">
    <property type="entry name" value="Na+/solute_symporter_sf"/>
</dbReference>
<dbReference type="PANTHER" id="PTHR32507:SF0">
    <property type="entry name" value="NA(+)_H(+) ANTIPORTER 2-RELATED"/>
    <property type="match status" value="1"/>
</dbReference>
<comment type="subcellular location">
    <subcellularLocation>
        <location evidence="1">Cell membrane</location>
        <topology evidence="1">Multi-pass membrane protein</topology>
    </subcellularLocation>
</comment>
<feature type="domain" description="Cation/H+ exchanger transmembrane" evidence="10">
    <location>
        <begin position="22"/>
        <end position="399"/>
    </location>
</feature>
<dbReference type="InterPro" id="IPR006153">
    <property type="entry name" value="Cation/H_exchanger_TM"/>
</dbReference>
<evidence type="ECO:0000256" key="3">
    <source>
        <dbReference type="ARBA" id="ARBA00022449"/>
    </source>
</evidence>
<keyword evidence="2" id="KW-0813">Transport</keyword>